<dbReference type="PROSITE" id="PS51186">
    <property type="entry name" value="GNAT"/>
    <property type="match status" value="1"/>
</dbReference>
<dbReference type="InterPro" id="IPR000182">
    <property type="entry name" value="GNAT_dom"/>
</dbReference>
<dbReference type="GO" id="GO:0005737">
    <property type="term" value="C:cytoplasm"/>
    <property type="evidence" value="ECO:0007669"/>
    <property type="project" value="TreeGrafter"/>
</dbReference>
<dbReference type="PANTHER" id="PTHR43441:SF12">
    <property type="entry name" value="RIBOSOMAL N-ACETYLTRANSFERASE YDAF-RELATED"/>
    <property type="match status" value="1"/>
</dbReference>
<dbReference type="InterPro" id="IPR051908">
    <property type="entry name" value="Ribosomal_N-acetyltransferase"/>
</dbReference>
<proteinExistence type="predicted"/>
<accession>A0A6J4VHZ0</accession>
<dbReference type="AlphaFoldDB" id="A0A6J4VHZ0"/>
<dbReference type="GO" id="GO:1990189">
    <property type="term" value="F:protein N-terminal-serine acetyltransferase activity"/>
    <property type="evidence" value="ECO:0007669"/>
    <property type="project" value="TreeGrafter"/>
</dbReference>
<reference evidence="2" key="1">
    <citation type="submission" date="2020-02" db="EMBL/GenBank/DDBJ databases">
        <authorList>
            <person name="Meier V. D."/>
        </authorList>
    </citation>
    <scope>NUCLEOTIDE SEQUENCE</scope>
    <source>
        <strain evidence="2">AVDCRST_MAG86</strain>
    </source>
</reference>
<dbReference type="PANTHER" id="PTHR43441">
    <property type="entry name" value="RIBOSOMAL-PROTEIN-SERINE ACETYLTRANSFERASE"/>
    <property type="match status" value="1"/>
</dbReference>
<name>A0A6J4VHZ0_9DEIN</name>
<evidence type="ECO:0000313" key="2">
    <source>
        <dbReference type="EMBL" id="CAA9574245.1"/>
    </source>
</evidence>
<evidence type="ECO:0000259" key="1">
    <source>
        <dbReference type="PROSITE" id="PS51186"/>
    </source>
</evidence>
<gene>
    <name evidence="2" type="ORF">AVDCRST_MAG86-2001</name>
</gene>
<dbReference type="Gene3D" id="3.40.630.30">
    <property type="match status" value="1"/>
</dbReference>
<sequence length="126" mass="14561">MGLEQFARHDGFQAGIFLHGELVGMIGLHYIRWDTERTELGYWLSEGAQGRGVATRTVRALCDYCFDELKLGRVEIRCAARNTRSRRVPERLGFTEEGTLRRVEKLEGGWADWVVYGLLADEWVRR</sequence>
<feature type="domain" description="N-acetyltransferase" evidence="1">
    <location>
        <begin position="1"/>
        <end position="121"/>
    </location>
</feature>
<protein>
    <submittedName>
        <fullName evidence="2">Ribosomal-protein-L7p-serine acetyltransferase</fullName>
    </submittedName>
</protein>
<keyword evidence="2" id="KW-0808">Transferase</keyword>
<dbReference type="InterPro" id="IPR016181">
    <property type="entry name" value="Acyl_CoA_acyltransferase"/>
</dbReference>
<dbReference type="Pfam" id="PF13302">
    <property type="entry name" value="Acetyltransf_3"/>
    <property type="match status" value="1"/>
</dbReference>
<dbReference type="SUPFAM" id="SSF55729">
    <property type="entry name" value="Acyl-CoA N-acyltransferases (Nat)"/>
    <property type="match status" value="1"/>
</dbReference>
<dbReference type="EMBL" id="CADCWP010000161">
    <property type="protein sequence ID" value="CAA9574245.1"/>
    <property type="molecule type" value="Genomic_DNA"/>
</dbReference>
<dbReference type="GO" id="GO:0008999">
    <property type="term" value="F:protein-N-terminal-alanine acetyltransferase activity"/>
    <property type="evidence" value="ECO:0007669"/>
    <property type="project" value="TreeGrafter"/>
</dbReference>
<organism evidence="2">
    <name type="scientific">uncultured Truepera sp</name>
    <dbReference type="NCBI Taxonomy" id="543023"/>
    <lineage>
        <taxon>Bacteria</taxon>
        <taxon>Thermotogati</taxon>
        <taxon>Deinococcota</taxon>
        <taxon>Deinococci</taxon>
        <taxon>Trueperales</taxon>
        <taxon>Trueperaceae</taxon>
        <taxon>Truepera</taxon>
        <taxon>environmental samples</taxon>
    </lineage>
</organism>